<evidence type="ECO:0000313" key="6">
    <source>
        <dbReference type="EMBL" id="EPX80153.1"/>
    </source>
</evidence>
<dbReference type="Proteomes" id="UP000015351">
    <property type="component" value="Unassembled WGS sequence"/>
</dbReference>
<feature type="compositionally biased region" description="Polar residues" evidence="4">
    <location>
        <begin position="438"/>
        <end position="451"/>
    </location>
</feature>
<name>S9QKQ2_9RHOB</name>
<keyword evidence="2" id="KW-0238">DNA-binding</keyword>
<dbReference type="InterPro" id="IPR018653">
    <property type="entry name" value="ScfR_C"/>
</dbReference>
<dbReference type="InterPro" id="IPR050807">
    <property type="entry name" value="TransReg_Diox_bact_type"/>
</dbReference>
<feature type="region of interest" description="Disordered" evidence="4">
    <location>
        <begin position="432"/>
        <end position="451"/>
    </location>
</feature>
<dbReference type="PANTHER" id="PTHR46797">
    <property type="entry name" value="HTH-TYPE TRANSCRIPTIONAL REGULATOR"/>
    <property type="match status" value="1"/>
</dbReference>
<evidence type="ECO:0000256" key="2">
    <source>
        <dbReference type="ARBA" id="ARBA00023125"/>
    </source>
</evidence>
<sequence length="451" mass="48704">MRDIAKGQDMPKSALTGSRIREHRLMRGIKQADLARSIGISASYLNLIEHNRRRIGGKTLRALSEVLKIDASTLTQGAERAVVTELQDAAASDSEVAVELDQIDDLVARFPGWAAKITAQHRRLRALEQTMGGLNDRLTHDPVLSEKMHEVLSTVSAIRSTASILVGTPDLGTDWQARFHSNIDTESRRLAESSASMASHLDRLSRRDTGRATPLEAVFAAFDGRGHHLAELEEGADPAELADKLPVLDSAEARSLARRYFETYRADARAMPLAEFEAAAQDAHLDPAALAGQFGVPLEAVFRRLASLPRSATLPDIGLVTCDASGALLVRKSPSGLALPWFGAGCPLWPLFAALSSPGVPLRRVVETEDGAQFVAMALAHPSGPLRFDRPPVYHATMLLVAQDDQSHTNTLPVGSSCRVCTRDDCDARREPTVLGRGQSQGLLTTGGNRS</sequence>
<dbReference type="STRING" id="1123360.thalar_01491"/>
<dbReference type="Gene3D" id="1.10.260.40">
    <property type="entry name" value="lambda repressor-like DNA-binding domains"/>
    <property type="match status" value="1"/>
</dbReference>
<dbReference type="AlphaFoldDB" id="S9QKQ2"/>
<proteinExistence type="predicted"/>
<evidence type="ECO:0000256" key="1">
    <source>
        <dbReference type="ARBA" id="ARBA00023015"/>
    </source>
</evidence>
<dbReference type="SMART" id="SM00530">
    <property type="entry name" value="HTH_XRE"/>
    <property type="match status" value="1"/>
</dbReference>
<dbReference type="eggNOG" id="COG3800">
    <property type="taxonomic scope" value="Bacteria"/>
</dbReference>
<dbReference type="PANTHER" id="PTHR46797:SF23">
    <property type="entry name" value="HTH-TYPE TRANSCRIPTIONAL REGULATOR SUTR"/>
    <property type="match status" value="1"/>
</dbReference>
<reference evidence="7" key="1">
    <citation type="journal article" date="2013" name="Stand. Genomic Sci.">
        <title>Genome sequence of the Litoreibacter arenae type strain (DSM 19593(T)), a member of the Roseobacter clade isolated from sea sand.</title>
        <authorList>
            <person name="Riedel T."/>
            <person name="Fiebig A."/>
            <person name="Petersen J."/>
            <person name="Gronow S."/>
            <person name="Kyrpides N.C."/>
            <person name="Goker M."/>
            <person name="Klenk H.P."/>
        </authorList>
    </citation>
    <scope>NUCLEOTIDE SEQUENCE [LARGE SCALE GENOMIC DNA]</scope>
    <source>
        <strain evidence="7">DSM 19593</strain>
    </source>
</reference>
<dbReference type="InterPro" id="IPR001387">
    <property type="entry name" value="Cro/C1-type_HTH"/>
</dbReference>
<dbReference type="Pfam" id="PF09856">
    <property type="entry name" value="ScfRs"/>
    <property type="match status" value="1"/>
</dbReference>
<dbReference type="CDD" id="cd00093">
    <property type="entry name" value="HTH_XRE"/>
    <property type="match status" value="1"/>
</dbReference>
<keyword evidence="3" id="KW-0804">Transcription</keyword>
<dbReference type="GO" id="GO:0005829">
    <property type="term" value="C:cytosol"/>
    <property type="evidence" value="ECO:0007669"/>
    <property type="project" value="TreeGrafter"/>
</dbReference>
<keyword evidence="1" id="KW-0805">Transcription regulation</keyword>
<dbReference type="EMBL" id="AONI01000009">
    <property type="protein sequence ID" value="EPX80153.1"/>
    <property type="molecule type" value="Genomic_DNA"/>
</dbReference>
<gene>
    <name evidence="6" type="ORF">thalar_01491</name>
</gene>
<evidence type="ECO:0000259" key="5">
    <source>
        <dbReference type="PROSITE" id="PS50943"/>
    </source>
</evidence>
<accession>S9QKQ2</accession>
<dbReference type="Pfam" id="PF01381">
    <property type="entry name" value="HTH_3"/>
    <property type="match status" value="1"/>
</dbReference>
<dbReference type="PATRIC" id="fig|1123360.3.peg.1479"/>
<dbReference type="HOGENOM" id="CLU_051013_0_0_5"/>
<dbReference type="PROSITE" id="PS50943">
    <property type="entry name" value="HTH_CROC1"/>
    <property type="match status" value="1"/>
</dbReference>
<dbReference type="GO" id="GO:0003700">
    <property type="term" value="F:DNA-binding transcription factor activity"/>
    <property type="evidence" value="ECO:0007669"/>
    <property type="project" value="TreeGrafter"/>
</dbReference>
<feature type="domain" description="HTH cro/C1-type" evidence="5">
    <location>
        <begin position="20"/>
        <end position="74"/>
    </location>
</feature>
<dbReference type="GO" id="GO:0003677">
    <property type="term" value="F:DNA binding"/>
    <property type="evidence" value="ECO:0007669"/>
    <property type="project" value="UniProtKB-KW"/>
</dbReference>
<keyword evidence="7" id="KW-1185">Reference proteome</keyword>
<dbReference type="InterPro" id="IPR010982">
    <property type="entry name" value="Lambda_DNA-bd_dom_sf"/>
</dbReference>
<dbReference type="SUPFAM" id="SSF47413">
    <property type="entry name" value="lambda repressor-like DNA-binding domains"/>
    <property type="match status" value="1"/>
</dbReference>
<evidence type="ECO:0000313" key="7">
    <source>
        <dbReference type="Proteomes" id="UP000015351"/>
    </source>
</evidence>
<organism evidence="6 7">
    <name type="scientific">Litoreibacter arenae DSM 19593</name>
    <dbReference type="NCBI Taxonomy" id="1123360"/>
    <lineage>
        <taxon>Bacteria</taxon>
        <taxon>Pseudomonadati</taxon>
        <taxon>Pseudomonadota</taxon>
        <taxon>Alphaproteobacteria</taxon>
        <taxon>Rhodobacterales</taxon>
        <taxon>Roseobacteraceae</taxon>
        <taxon>Litoreibacter</taxon>
    </lineage>
</organism>
<evidence type="ECO:0000256" key="3">
    <source>
        <dbReference type="ARBA" id="ARBA00023163"/>
    </source>
</evidence>
<comment type="caution">
    <text evidence="6">The sequence shown here is derived from an EMBL/GenBank/DDBJ whole genome shotgun (WGS) entry which is preliminary data.</text>
</comment>
<protein>
    <submittedName>
        <fullName evidence="6">Transcriptional regulator, putative</fullName>
    </submittedName>
</protein>
<evidence type="ECO:0000256" key="4">
    <source>
        <dbReference type="SAM" id="MobiDB-lite"/>
    </source>
</evidence>